<dbReference type="InterPro" id="IPR030678">
    <property type="entry name" value="Peptide/Ni-bd"/>
</dbReference>
<dbReference type="CDD" id="cd08506">
    <property type="entry name" value="PBP2_clavulanate_OppA2"/>
    <property type="match status" value="1"/>
</dbReference>
<dbReference type="AlphaFoldDB" id="A0A285VA34"/>
<evidence type="ECO:0000259" key="3">
    <source>
        <dbReference type="Pfam" id="PF00496"/>
    </source>
</evidence>
<dbReference type="InterPro" id="IPR000914">
    <property type="entry name" value="SBP_5_dom"/>
</dbReference>
<accession>A0A285VA34</accession>
<feature type="domain" description="Solute-binding protein family 5" evidence="3">
    <location>
        <begin position="119"/>
        <end position="509"/>
    </location>
</feature>
<keyword evidence="2" id="KW-0472">Membrane</keyword>
<evidence type="ECO:0000256" key="2">
    <source>
        <dbReference type="SAM" id="Phobius"/>
    </source>
</evidence>
<reference evidence="5" key="1">
    <citation type="submission" date="2017-08" db="EMBL/GenBank/DDBJ databases">
        <authorList>
            <person name="Varghese N."/>
            <person name="Submissions S."/>
        </authorList>
    </citation>
    <scope>NUCLEOTIDE SEQUENCE [LARGE SCALE GENOMIC DNA]</scope>
    <source>
        <strain evidence="5">DSM 4725</strain>
    </source>
</reference>
<dbReference type="Gene3D" id="3.40.190.10">
    <property type="entry name" value="Periplasmic binding protein-like II"/>
    <property type="match status" value="1"/>
</dbReference>
<dbReference type="GO" id="GO:1904680">
    <property type="term" value="F:peptide transmembrane transporter activity"/>
    <property type="evidence" value="ECO:0007669"/>
    <property type="project" value="TreeGrafter"/>
</dbReference>
<proteinExistence type="predicted"/>
<dbReference type="PANTHER" id="PTHR30290">
    <property type="entry name" value="PERIPLASMIC BINDING COMPONENT OF ABC TRANSPORTER"/>
    <property type="match status" value="1"/>
</dbReference>
<feature type="region of interest" description="Disordered" evidence="1">
    <location>
        <begin position="48"/>
        <end position="69"/>
    </location>
</feature>
<dbReference type="InterPro" id="IPR039424">
    <property type="entry name" value="SBP_5"/>
</dbReference>
<organism evidence="4 5">
    <name type="scientific">Blastococcus aggregatus</name>
    <dbReference type="NCBI Taxonomy" id="38502"/>
    <lineage>
        <taxon>Bacteria</taxon>
        <taxon>Bacillati</taxon>
        <taxon>Actinomycetota</taxon>
        <taxon>Actinomycetes</taxon>
        <taxon>Geodermatophilales</taxon>
        <taxon>Geodermatophilaceae</taxon>
        <taxon>Blastococcus</taxon>
    </lineage>
</organism>
<name>A0A285VA34_9ACTN</name>
<dbReference type="EMBL" id="OBQI01000003">
    <property type="protein sequence ID" value="SOC49906.1"/>
    <property type="molecule type" value="Genomic_DNA"/>
</dbReference>
<dbReference type="SUPFAM" id="SSF53850">
    <property type="entry name" value="Periplasmic binding protein-like II"/>
    <property type="match status" value="1"/>
</dbReference>
<dbReference type="Proteomes" id="UP000219435">
    <property type="component" value="Unassembled WGS sequence"/>
</dbReference>
<dbReference type="GO" id="GO:0015833">
    <property type="term" value="P:peptide transport"/>
    <property type="evidence" value="ECO:0007669"/>
    <property type="project" value="TreeGrafter"/>
</dbReference>
<protein>
    <submittedName>
        <fullName evidence="4">Peptide/nickel transport system substrate-binding protein</fullName>
    </submittedName>
</protein>
<keyword evidence="5" id="KW-1185">Reference proteome</keyword>
<gene>
    <name evidence="4" type="ORF">SAMN05660748_2640</name>
</gene>
<evidence type="ECO:0000256" key="1">
    <source>
        <dbReference type="SAM" id="MobiDB-lite"/>
    </source>
</evidence>
<keyword evidence="2" id="KW-1133">Transmembrane helix</keyword>
<sequence length="597" mass="62841">MNETLERLTRRLPSWAQGRQGRAVLAAAVLVVVVLVLAVSCLGGAGGRTDVPAVEGEPDGGVTGVRAPSETAGGTLRVVAGEVDSLDPQRSYTPGMWNLMRLYTRTLVTYSSEPGRTDELVPDLATDLGTVSEDGLSWTFTLREGVRFENELPITSRDVKYGIERSFAAEVIVGGPTYVVELLDDRANPYAGPYQDEAPDRLGLASVETPDDRTIVFRLRTASPQLPYVLALPSSSPVPAEADTGGDYGIDPVSSGPYAITSVDVATGIQLDRNPQWDPATDDVRTALPDRVVVRYGLSGVERDQALLAGSADVDISGSGVQAPTTARLEGEDGEELRARVDDVATGAMRLLALPTDVAPFEDVSCRAAVAAAVDRRELQEAFGGAGNADRVSRLWTGALGGGPEDPDPGPDPDAARRHLEECGRPEGFATVLAVPDGPASADVADVLVRQLGAVGIEVEVRPLDPATYYARDVGNPDSVAANGYGILLVTRTPDFPTPESLLGPLVDGRSIRSVGNTNFARLADPAIDTLIDTARAAGIGDPARDAWRAVSAAAEETAGYVPLAEPRVQLVAGQRLRNGVVMEAYNGYDLATAGIR</sequence>
<keyword evidence="2" id="KW-0812">Transmembrane</keyword>
<dbReference type="GO" id="GO:0042597">
    <property type="term" value="C:periplasmic space"/>
    <property type="evidence" value="ECO:0007669"/>
    <property type="project" value="UniProtKB-ARBA"/>
</dbReference>
<dbReference type="GO" id="GO:0043190">
    <property type="term" value="C:ATP-binding cassette (ABC) transporter complex"/>
    <property type="evidence" value="ECO:0007669"/>
    <property type="project" value="InterPro"/>
</dbReference>
<evidence type="ECO:0000313" key="4">
    <source>
        <dbReference type="EMBL" id="SOC49906.1"/>
    </source>
</evidence>
<feature type="transmembrane region" description="Helical" evidence="2">
    <location>
        <begin position="21"/>
        <end position="45"/>
    </location>
</feature>
<evidence type="ECO:0000313" key="5">
    <source>
        <dbReference type="Proteomes" id="UP000219435"/>
    </source>
</evidence>
<dbReference type="Gene3D" id="3.10.105.10">
    <property type="entry name" value="Dipeptide-binding Protein, Domain 3"/>
    <property type="match status" value="1"/>
</dbReference>
<dbReference type="PIRSF" id="PIRSF002741">
    <property type="entry name" value="MppA"/>
    <property type="match status" value="1"/>
</dbReference>
<dbReference type="Pfam" id="PF00496">
    <property type="entry name" value="SBP_bac_5"/>
    <property type="match status" value="1"/>
</dbReference>
<dbReference type="PANTHER" id="PTHR30290:SF83">
    <property type="entry name" value="ABC TRANSPORTER SUBSTRATE-BINDING PROTEIN"/>
    <property type="match status" value="1"/>
</dbReference>
<dbReference type="RefSeq" id="WP_097195412.1">
    <property type="nucleotide sequence ID" value="NZ_OBQI01000003.1"/>
</dbReference>
<dbReference type="OrthoDB" id="5240629at2"/>